<evidence type="ECO:0000256" key="1">
    <source>
        <dbReference type="SAM" id="Coils"/>
    </source>
</evidence>
<sequence>MIYLATNNLVKQEQKNEERLQNQSKEAHRDAIQQERRLEDLRLVIGQKQQADATRKILKDERTAQFQDDQAARSVRDHEDDRFRVVAQRALEEARERGLTNVFPIQKR</sequence>
<gene>
    <name evidence="2" type="ORF">L916_09710</name>
</gene>
<name>W2IX92_PHYNI</name>
<accession>W2IX92</accession>
<dbReference type="AlphaFoldDB" id="W2IX92"/>
<feature type="coiled-coil region" evidence="1">
    <location>
        <begin position="3"/>
        <end position="37"/>
    </location>
</feature>
<keyword evidence="1" id="KW-0175">Coiled coil</keyword>
<organism evidence="2">
    <name type="scientific">Phytophthora nicotianae</name>
    <name type="common">Potato buckeye rot agent</name>
    <name type="synonym">Phytophthora parasitica</name>
    <dbReference type="NCBI Taxonomy" id="4792"/>
    <lineage>
        <taxon>Eukaryota</taxon>
        <taxon>Sar</taxon>
        <taxon>Stramenopiles</taxon>
        <taxon>Oomycota</taxon>
        <taxon>Peronosporomycetes</taxon>
        <taxon>Peronosporales</taxon>
        <taxon>Peronosporaceae</taxon>
        <taxon>Phytophthora</taxon>
    </lineage>
</organism>
<protein>
    <recommendedName>
        <fullName evidence="3">Trichohyalin-plectin-homology domain-containing protein</fullName>
    </recommendedName>
</protein>
<dbReference type="EMBL" id="KI673221">
    <property type="protein sequence ID" value="ETL38784.1"/>
    <property type="molecule type" value="Genomic_DNA"/>
</dbReference>
<dbReference type="VEuPathDB" id="FungiDB:PPTG_19757"/>
<feature type="non-terminal residue" evidence="2">
    <location>
        <position position="108"/>
    </location>
</feature>
<dbReference type="Proteomes" id="UP000053864">
    <property type="component" value="Unassembled WGS sequence"/>
</dbReference>
<proteinExistence type="predicted"/>
<reference evidence="2" key="1">
    <citation type="submission" date="2013-11" db="EMBL/GenBank/DDBJ databases">
        <title>The Genome Sequence of Phytophthora parasitica CJ05E6.</title>
        <authorList>
            <consortium name="The Broad Institute Genomics Platform"/>
            <person name="Russ C."/>
            <person name="Tyler B."/>
            <person name="Panabieres F."/>
            <person name="Shan W."/>
            <person name="Tripathy S."/>
            <person name="Grunwald N."/>
            <person name="Machado M."/>
            <person name="Johnson C.S."/>
            <person name="Arredondo F."/>
            <person name="Hong C."/>
            <person name="Coffey M."/>
            <person name="Young S.K."/>
            <person name="Zeng Q."/>
            <person name="Gargeya S."/>
            <person name="Fitzgerald M."/>
            <person name="Abouelleil A."/>
            <person name="Alvarado L."/>
            <person name="Chapman S.B."/>
            <person name="Gainer-Dewar J."/>
            <person name="Goldberg J."/>
            <person name="Griggs A."/>
            <person name="Gujja S."/>
            <person name="Hansen M."/>
            <person name="Howarth C."/>
            <person name="Imamovic A."/>
            <person name="Ireland A."/>
            <person name="Larimer J."/>
            <person name="McCowan C."/>
            <person name="Murphy C."/>
            <person name="Pearson M."/>
            <person name="Poon T.W."/>
            <person name="Priest M."/>
            <person name="Roberts A."/>
            <person name="Saif S."/>
            <person name="Shea T."/>
            <person name="Sykes S."/>
            <person name="Wortman J."/>
            <person name="Nusbaum C."/>
            <person name="Birren B."/>
        </authorList>
    </citation>
    <scope>NUCLEOTIDE SEQUENCE [LARGE SCALE GENOMIC DNA]</scope>
    <source>
        <strain evidence="2">CJ05E6</strain>
    </source>
</reference>
<evidence type="ECO:0008006" key="3">
    <source>
        <dbReference type="Google" id="ProtNLM"/>
    </source>
</evidence>
<evidence type="ECO:0000313" key="2">
    <source>
        <dbReference type="EMBL" id="ETL38784.1"/>
    </source>
</evidence>